<dbReference type="AlphaFoldDB" id="A0A918IL53"/>
<evidence type="ECO:0000313" key="10">
    <source>
        <dbReference type="EMBL" id="GGW21455.1"/>
    </source>
</evidence>
<keyword evidence="7 9" id="KW-0472">Membrane</keyword>
<evidence type="ECO:0000256" key="8">
    <source>
        <dbReference type="ARBA" id="ARBA00023143"/>
    </source>
</evidence>
<reference evidence="10" key="1">
    <citation type="journal article" date="2014" name="Int. J. Syst. Evol. Microbiol.">
        <title>Complete genome sequence of Corynebacterium casei LMG S-19264T (=DSM 44701T), isolated from a smear-ripened cheese.</title>
        <authorList>
            <consortium name="US DOE Joint Genome Institute (JGI-PGF)"/>
            <person name="Walter F."/>
            <person name="Albersmeier A."/>
            <person name="Kalinowski J."/>
            <person name="Ruckert C."/>
        </authorList>
    </citation>
    <scope>NUCLEOTIDE SEQUENCE</scope>
    <source>
        <strain evidence="10">KCTC 23714</strain>
    </source>
</reference>
<evidence type="ECO:0000256" key="3">
    <source>
        <dbReference type="ARBA" id="ARBA00021718"/>
    </source>
</evidence>
<evidence type="ECO:0000256" key="2">
    <source>
        <dbReference type="ARBA" id="ARBA00006156"/>
    </source>
</evidence>
<protein>
    <recommendedName>
        <fullName evidence="3 9">Flagellar biosynthetic protein FliQ</fullName>
    </recommendedName>
</protein>
<name>A0A918IL53_9RHOB</name>
<comment type="caution">
    <text evidence="10">The sequence shown here is derived from an EMBL/GenBank/DDBJ whole genome shotgun (WGS) entry which is preliminary data.</text>
</comment>
<dbReference type="GO" id="GO:0044780">
    <property type="term" value="P:bacterial-type flagellum assembly"/>
    <property type="evidence" value="ECO:0007669"/>
    <property type="project" value="InterPro"/>
</dbReference>
<dbReference type="PANTHER" id="PTHR34040:SF2">
    <property type="entry name" value="FLAGELLAR BIOSYNTHETIC PROTEIN FLIQ"/>
    <property type="match status" value="1"/>
</dbReference>
<gene>
    <name evidence="9 10" type="primary">fliQ</name>
    <name evidence="10" type="ORF">GCM10011452_01880</name>
</gene>
<keyword evidence="11" id="KW-1185">Reference proteome</keyword>
<dbReference type="Proteomes" id="UP000628984">
    <property type="component" value="Unassembled WGS sequence"/>
</dbReference>
<feature type="transmembrane region" description="Helical" evidence="9">
    <location>
        <begin position="12"/>
        <end position="39"/>
    </location>
</feature>
<evidence type="ECO:0000256" key="1">
    <source>
        <dbReference type="ARBA" id="ARBA00004651"/>
    </source>
</evidence>
<dbReference type="NCBIfam" id="TIGR01402">
    <property type="entry name" value="fliQ"/>
    <property type="match status" value="1"/>
</dbReference>
<sequence length="88" mass="9353">MDAAASIEHLKIAYWNILITAGPVLGVALLVGIVVGVLQAATSINDATIGFVPKLGIVLLTMALMASFMLGRMTDYFTFVFQTIATLH</sequence>
<evidence type="ECO:0000256" key="5">
    <source>
        <dbReference type="ARBA" id="ARBA00022692"/>
    </source>
</evidence>
<dbReference type="GO" id="GO:0005886">
    <property type="term" value="C:plasma membrane"/>
    <property type="evidence" value="ECO:0007669"/>
    <property type="project" value="UniProtKB-SubCell"/>
</dbReference>
<comment type="subcellular location">
    <subcellularLocation>
        <location evidence="1 9">Cell membrane</location>
        <topology evidence="1">Multi-pass membrane protein</topology>
    </subcellularLocation>
    <subcellularLocation>
        <location evidence="9">Bacterial flagellum basal body</location>
    </subcellularLocation>
</comment>
<evidence type="ECO:0000256" key="7">
    <source>
        <dbReference type="ARBA" id="ARBA00023136"/>
    </source>
</evidence>
<dbReference type="Pfam" id="PF01313">
    <property type="entry name" value="Bac_export_3"/>
    <property type="match status" value="1"/>
</dbReference>
<reference evidence="10" key="2">
    <citation type="submission" date="2020-09" db="EMBL/GenBank/DDBJ databases">
        <authorList>
            <person name="Sun Q."/>
            <person name="Kim S."/>
        </authorList>
    </citation>
    <scope>NUCLEOTIDE SEQUENCE</scope>
    <source>
        <strain evidence="10">KCTC 23714</strain>
    </source>
</reference>
<keyword evidence="10" id="KW-0282">Flagellum</keyword>
<dbReference type="RefSeq" id="WP_189631930.1">
    <property type="nucleotide sequence ID" value="NZ_BMYQ01000001.1"/>
</dbReference>
<organism evidence="10 11">
    <name type="scientific">Gemmobacter lanyuensis</name>
    <dbReference type="NCBI Taxonomy" id="1054497"/>
    <lineage>
        <taxon>Bacteria</taxon>
        <taxon>Pseudomonadati</taxon>
        <taxon>Pseudomonadota</taxon>
        <taxon>Alphaproteobacteria</taxon>
        <taxon>Rhodobacterales</taxon>
        <taxon>Paracoccaceae</taxon>
        <taxon>Gemmobacter</taxon>
    </lineage>
</organism>
<dbReference type="GO" id="GO:0009306">
    <property type="term" value="P:protein secretion"/>
    <property type="evidence" value="ECO:0007669"/>
    <property type="project" value="InterPro"/>
</dbReference>
<dbReference type="PRINTS" id="PR00952">
    <property type="entry name" value="TYPE3IMQPROT"/>
</dbReference>
<dbReference type="GO" id="GO:0009425">
    <property type="term" value="C:bacterial-type flagellum basal body"/>
    <property type="evidence" value="ECO:0007669"/>
    <property type="project" value="UniProtKB-SubCell"/>
</dbReference>
<keyword evidence="4 9" id="KW-1003">Cell membrane</keyword>
<evidence type="ECO:0000256" key="4">
    <source>
        <dbReference type="ARBA" id="ARBA00022475"/>
    </source>
</evidence>
<keyword evidence="6 9" id="KW-1133">Transmembrane helix</keyword>
<comment type="function">
    <text evidence="9">Role in flagellar biosynthesis.</text>
</comment>
<comment type="similarity">
    <text evidence="2 9">Belongs to the FliQ/MopD/SpaQ family.</text>
</comment>
<feature type="transmembrane region" description="Helical" evidence="9">
    <location>
        <begin position="51"/>
        <end position="71"/>
    </location>
</feature>
<dbReference type="PANTHER" id="PTHR34040">
    <property type="entry name" value="FLAGELLAR BIOSYNTHETIC PROTEIN FLIQ"/>
    <property type="match status" value="1"/>
</dbReference>
<dbReference type="PIRSF" id="PIRSF004669">
    <property type="entry name" value="FliQ"/>
    <property type="match status" value="1"/>
</dbReference>
<evidence type="ECO:0000313" key="11">
    <source>
        <dbReference type="Proteomes" id="UP000628984"/>
    </source>
</evidence>
<proteinExistence type="inferred from homology"/>
<dbReference type="EMBL" id="BMYQ01000001">
    <property type="protein sequence ID" value="GGW21455.1"/>
    <property type="molecule type" value="Genomic_DNA"/>
</dbReference>
<evidence type="ECO:0000256" key="6">
    <source>
        <dbReference type="ARBA" id="ARBA00022989"/>
    </source>
</evidence>
<evidence type="ECO:0000256" key="9">
    <source>
        <dbReference type="RuleBase" id="RU364090"/>
    </source>
</evidence>
<keyword evidence="8 9" id="KW-0975">Bacterial flagellum</keyword>
<keyword evidence="5 9" id="KW-0812">Transmembrane</keyword>
<keyword evidence="10" id="KW-0966">Cell projection</keyword>
<dbReference type="InterPro" id="IPR006305">
    <property type="entry name" value="FliQ"/>
</dbReference>
<dbReference type="InterPro" id="IPR002191">
    <property type="entry name" value="Bac_export_3"/>
</dbReference>
<keyword evidence="10" id="KW-0969">Cilium</keyword>
<accession>A0A918IL53</accession>